<reference evidence="3 4" key="1">
    <citation type="submission" date="2023-10" db="EMBL/GenBank/DDBJ databases">
        <title>Draft Genome Sequence of Candida saopaulonensis from a very Premature Infant with Sepsis.</title>
        <authorList>
            <person name="Ning Y."/>
            <person name="Dai R."/>
            <person name="Xiao M."/>
            <person name="Xu Y."/>
            <person name="Yan Q."/>
            <person name="Zhang L."/>
        </authorList>
    </citation>
    <scope>NUCLEOTIDE SEQUENCE [LARGE SCALE GENOMIC DNA]</scope>
    <source>
        <strain evidence="3 4">19XY460</strain>
    </source>
</reference>
<dbReference type="PANTHER" id="PTHR42109:SF2">
    <property type="entry name" value="INTEGRAL MEMBRANE PROTEIN"/>
    <property type="match status" value="1"/>
</dbReference>
<feature type="transmembrane region" description="Helical" evidence="1">
    <location>
        <begin position="44"/>
        <end position="63"/>
    </location>
</feature>
<dbReference type="InterPro" id="IPR056119">
    <property type="entry name" value="DUF7702"/>
</dbReference>
<keyword evidence="4" id="KW-1185">Reference proteome</keyword>
<dbReference type="Proteomes" id="UP001338582">
    <property type="component" value="Chromosome 1"/>
</dbReference>
<keyword evidence="1" id="KW-0812">Transmembrane</keyword>
<feature type="domain" description="DUF7702" evidence="2">
    <location>
        <begin position="16"/>
        <end position="262"/>
    </location>
</feature>
<feature type="transmembrane region" description="Helical" evidence="1">
    <location>
        <begin position="69"/>
        <end position="89"/>
    </location>
</feature>
<accession>A0AAX4H4R1</accession>
<evidence type="ECO:0000259" key="2">
    <source>
        <dbReference type="Pfam" id="PF24800"/>
    </source>
</evidence>
<feature type="transmembrane region" description="Helical" evidence="1">
    <location>
        <begin position="245"/>
        <end position="266"/>
    </location>
</feature>
<evidence type="ECO:0000313" key="3">
    <source>
        <dbReference type="EMBL" id="WPK23494.1"/>
    </source>
</evidence>
<dbReference type="RefSeq" id="XP_062875880.1">
    <property type="nucleotide sequence ID" value="XM_063019810.1"/>
</dbReference>
<gene>
    <name evidence="3" type="ORF">PUMCH_000735</name>
</gene>
<dbReference type="GeneID" id="88171803"/>
<keyword evidence="1" id="KW-0472">Membrane</keyword>
<protein>
    <recommendedName>
        <fullName evidence="2">DUF7702 domain-containing protein</fullName>
    </recommendedName>
</protein>
<feature type="transmembrane region" description="Helical" evidence="1">
    <location>
        <begin position="199"/>
        <end position="225"/>
    </location>
</feature>
<feature type="transmembrane region" description="Helical" evidence="1">
    <location>
        <begin position="125"/>
        <end position="146"/>
    </location>
</feature>
<dbReference type="KEGG" id="asau:88171803"/>
<dbReference type="AlphaFoldDB" id="A0AAX4H4R1"/>
<keyword evidence="1" id="KW-1133">Transmembrane helix</keyword>
<evidence type="ECO:0000313" key="4">
    <source>
        <dbReference type="Proteomes" id="UP001338582"/>
    </source>
</evidence>
<evidence type="ECO:0000256" key="1">
    <source>
        <dbReference type="SAM" id="Phobius"/>
    </source>
</evidence>
<dbReference type="EMBL" id="CP138894">
    <property type="protein sequence ID" value="WPK23494.1"/>
    <property type="molecule type" value="Genomic_DNA"/>
</dbReference>
<dbReference type="PANTHER" id="PTHR42109">
    <property type="entry name" value="UNPLACED GENOMIC SCAFFOLD UM_SCAF_CONTIG_1.265, WHOLE GENOME SHOTGUN SEQUENCE"/>
    <property type="match status" value="1"/>
</dbReference>
<name>A0AAX4H4R1_9ASCO</name>
<sequence length="285" mass="31804">MSFFELQSTGISAAVFLSAYAIFFIFATALVFKRGFRTMFTYLWVYSMIRIASQACGIAFAHTPNLTNLLIAYMVLNTQGFLTLIYASFRATVHEQRLKFGVSWFDTRELIQGVRFKFLSSAFALTRLILLAGSIVAIVGGVEMAGASPTDPNFSGEVKLSRDLRIAGSVLLLVGTLILIFLAIFAFTQEHIRTVPLKLVNVAAPFFLVRCVYNFLAIFVTHMNFFNFENYLGSDNRTLVLSESVMSTLMEFIICLLMTAAFLTTVHAHNTSESNRDSGDEKYDA</sequence>
<feature type="transmembrane region" description="Helical" evidence="1">
    <location>
        <begin position="166"/>
        <end position="187"/>
    </location>
</feature>
<organism evidence="3 4">
    <name type="scientific">Australozyma saopauloensis</name>
    <dbReference type="NCBI Taxonomy" id="291208"/>
    <lineage>
        <taxon>Eukaryota</taxon>
        <taxon>Fungi</taxon>
        <taxon>Dikarya</taxon>
        <taxon>Ascomycota</taxon>
        <taxon>Saccharomycotina</taxon>
        <taxon>Pichiomycetes</taxon>
        <taxon>Metschnikowiaceae</taxon>
        <taxon>Australozyma</taxon>
    </lineage>
</organism>
<proteinExistence type="predicted"/>
<feature type="transmembrane region" description="Helical" evidence="1">
    <location>
        <begin position="12"/>
        <end position="32"/>
    </location>
</feature>
<dbReference type="Pfam" id="PF24800">
    <property type="entry name" value="DUF7702"/>
    <property type="match status" value="1"/>
</dbReference>